<organism evidence="1 2">
    <name type="scientific">Prorocentrum cordatum</name>
    <dbReference type="NCBI Taxonomy" id="2364126"/>
    <lineage>
        <taxon>Eukaryota</taxon>
        <taxon>Sar</taxon>
        <taxon>Alveolata</taxon>
        <taxon>Dinophyceae</taxon>
        <taxon>Prorocentrales</taxon>
        <taxon>Prorocentraceae</taxon>
        <taxon>Prorocentrum</taxon>
    </lineage>
</organism>
<sequence>VHVEVRNCYFLVANPIEDVPGRLQVTNFRLKFQPSKGALREELRWMQEVRLFDVPLGLVEEAKDSRSAAGRGASELRLKVATKDFRSLDFLLPSEGDMANVVEAIRAFGTP</sequence>
<name>A0ABN9QG73_9DINO</name>
<dbReference type="SUPFAM" id="SSF50729">
    <property type="entry name" value="PH domain-like"/>
    <property type="match status" value="1"/>
</dbReference>
<dbReference type="Gene3D" id="2.30.29.30">
    <property type="entry name" value="Pleckstrin-homology domain (PH domain)/Phosphotyrosine-binding domain (PTB)"/>
    <property type="match status" value="1"/>
</dbReference>
<gene>
    <name evidence="1" type="ORF">PCOR1329_LOCUS10800</name>
</gene>
<evidence type="ECO:0000313" key="2">
    <source>
        <dbReference type="Proteomes" id="UP001189429"/>
    </source>
</evidence>
<dbReference type="Proteomes" id="UP001189429">
    <property type="component" value="Unassembled WGS sequence"/>
</dbReference>
<dbReference type="EMBL" id="CAUYUJ010003079">
    <property type="protein sequence ID" value="CAK0803739.1"/>
    <property type="molecule type" value="Genomic_DNA"/>
</dbReference>
<protein>
    <submittedName>
        <fullName evidence="1">Uncharacterized protein</fullName>
    </submittedName>
</protein>
<comment type="caution">
    <text evidence="1">The sequence shown here is derived from an EMBL/GenBank/DDBJ whole genome shotgun (WGS) entry which is preliminary data.</text>
</comment>
<feature type="non-terminal residue" evidence="1">
    <location>
        <position position="1"/>
    </location>
</feature>
<evidence type="ECO:0000313" key="1">
    <source>
        <dbReference type="EMBL" id="CAK0803739.1"/>
    </source>
</evidence>
<keyword evidence="2" id="KW-1185">Reference proteome</keyword>
<feature type="non-terminal residue" evidence="1">
    <location>
        <position position="111"/>
    </location>
</feature>
<dbReference type="InterPro" id="IPR011993">
    <property type="entry name" value="PH-like_dom_sf"/>
</dbReference>
<reference evidence="1" key="1">
    <citation type="submission" date="2023-10" db="EMBL/GenBank/DDBJ databases">
        <authorList>
            <person name="Chen Y."/>
            <person name="Shah S."/>
            <person name="Dougan E. K."/>
            <person name="Thang M."/>
            <person name="Chan C."/>
        </authorList>
    </citation>
    <scope>NUCLEOTIDE SEQUENCE [LARGE SCALE GENOMIC DNA]</scope>
</reference>
<proteinExistence type="predicted"/>
<accession>A0ABN9QG73</accession>